<accession>A0A2P2PBG4</accession>
<proteinExistence type="predicted"/>
<protein>
    <submittedName>
        <fullName evidence="2">Uncharacterized protein</fullName>
    </submittedName>
</protein>
<dbReference type="AlphaFoldDB" id="A0A2P2PBG4"/>
<organism evidence="2">
    <name type="scientific">Rhizophora mucronata</name>
    <name type="common">Asiatic mangrove</name>
    <dbReference type="NCBI Taxonomy" id="61149"/>
    <lineage>
        <taxon>Eukaryota</taxon>
        <taxon>Viridiplantae</taxon>
        <taxon>Streptophyta</taxon>
        <taxon>Embryophyta</taxon>
        <taxon>Tracheophyta</taxon>
        <taxon>Spermatophyta</taxon>
        <taxon>Magnoliopsida</taxon>
        <taxon>eudicotyledons</taxon>
        <taxon>Gunneridae</taxon>
        <taxon>Pentapetalae</taxon>
        <taxon>rosids</taxon>
        <taxon>fabids</taxon>
        <taxon>Malpighiales</taxon>
        <taxon>Rhizophoraceae</taxon>
        <taxon>Rhizophora</taxon>
    </lineage>
</organism>
<sequence>MTPYPTEKKKKSGQMTQKEC</sequence>
<reference evidence="2" key="1">
    <citation type="submission" date="2018-02" db="EMBL/GenBank/DDBJ databases">
        <title>Rhizophora mucronata_Transcriptome.</title>
        <authorList>
            <person name="Meera S.P."/>
            <person name="Sreeshan A."/>
            <person name="Augustine A."/>
        </authorList>
    </citation>
    <scope>NUCLEOTIDE SEQUENCE</scope>
    <source>
        <tissue evidence="2">Leaf</tissue>
    </source>
</reference>
<evidence type="ECO:0000256" key="1">
    <source>
        <dbReference type="SAM" id="MobiDB-lite"/>
    </source>
</evidence>
<name>A0A2P2PBG4_RHIMU</name>
<dbReference type="EMBL" id="GGEC01071614">
    <property type="protein sequence ID" value="MBX52098.1"/>
    <property type="molecule type" value="Transcribed_RNA"/>
</dbReference>
<evidence type="ECO:0000313" key="2">
    <source>
        <dbReference type="EMBL" id="MBX52098.1"/>
    </source>
</evidence>
<feature type="region of interest" description="Disordered" evidence="1">
    <location>
        <begin position="1"/>
        <end position="20"/>
    </location>
</feature>